<evidence type="ECO:0000313" key="6">
    <source>
        <dbReference type="Proteomes" id="UP001470230"/>
    </source>
</evidence>
<keyword evidence="2 3" id="KW-0067">ATP-binding</keyword>
<evidence type="ECO:0000313" key="5">
    <source>
        <dbReference type="EMBL" id="KAK8885137.1"/>
    </source>
</evidence>
<name>A0ABR2K3S6_9EUKA</name>
<feature type="binding site" evidence="3">
    <location>
        <position position="49"/>
    </location>
    <ligand>
        <name>ATP</name>
        <dbReference type="ChEBI" id="CHEBI:30616"/>
    </ligand>
</feature>
<dbReference type="InterPro" id="IPR011009">
    <property type="entry name" value="Kinase-like_dom_sf"/>
</dbReference>
<dbReference type="SUPFAM" id="SSF56112">
    <property type="entry name" value="Protein kinase-like (PK-like)"/>
    <property type="match status" value="1"/>
</dbReference>
<dbReference type="InterPro" id="IPR017441">
    <property type="entry name" value="Protein_kinase_ATP_BS"/>
</dbReference>
<dbReference type="PROSITE" id="PS00107">
    <property type="entry name" value="PROTEIN_KINASE_ATP"/>
    <property type="match status" value="1"/>
</dbReference>
<dbReference type="PANTHER" id="PTHR24346">
    <property type="entry name" value="MAP/MICROTUBULE AFFINITY-REGULATING KINASE"/>
    <property type="match status" value="1"/>
</dbReference>
<proteinExistence type="predicted"/>
<keyword evidence="5" id="KW-0808">Transferase</keyword>
<feature type="domain" description="Protein kinase" evidence="4">
    <location>
        <begin position="20"/>
        <end position="271"/>
    </location>
</feature>
<organism evidence="5 6">
    <name type="scientific">Tritrichomonas musculus</name>
    <dbReference type="NCBI Taxonomy" id="1915356"/>
    <lineage>
        <taxon>Eukaryota</taxon>
        <taxon>Metamonada</taxon>
        <taxon>Parabasalia</taxon>
        <taxon>Tritrichomonadida</taxon>
        <taxon>Tritrichomonadidae</taxon>
        <taxon>Tritrichomonas</taxon>
    </lineage>
</organism>
<keyword evidence="6" id="KW-1185">Reference proteome</keyword>
<dbReference type="Pfam" id="PF00069">
    <property type="entry name" value="Pkinase"/>
    <property type="match status" value="1"/>
</dbReference>
<protein>
    <submittedName>
        <fullName evidence="5">Serine/threonine-protein kinase brsk1</fullName>
    </submittedName>
</protein>
<accession>A0ABR2K3S6</accession>
<dbReference type="InterPro" id="IPR008271">
    <property type="entry name" value="Ser/Thr_kinase_AS"/>
</dbReference>
<evidence type="ECO:0000256" key="2">
    <source>
        <dbReference type="ARBA" id="ARBA00022840"/>
    </source>
</evidence>
<dbReference type="Gene3D" id="1.10.510.10">
    <property type="entry name" value="Transferase(Phosphotransferase) domain 1"/>
    <property type="match status" value="1"/>
</dbReference>
<keyword evidence="1 3" id="KW-0547">Nucleotide-binding</keyword>
<evidence type="ECO:0000256" key="1">
    <source>
        <dbReference type="ARBA" id="ARBA00022741"/>
    </source>
</evidence>
<dbReference type="Proteomes" id="UP001470230">
    <property type="component" value="Unassembled WGS sequence"/>
</dbReference>
<keyword evidence="5" id="KW-0418">Kinase</keyword>
<dbReference type="PROSITE" id="PS50011">
    <property type="entry name" value="PROTEIN_KINASE_DOM"/>
    <property type="match status" value="1"/>
</dbReference>
<reference evidence="5 6" key="1">
    <citation type="submission" date="2024-04" db="EMBL/GenBank/DDBJ databases">
        <title>Tritrichomonas musculus Genome.</title>
        <authorList>
            <person name="Alves-Ferreira E."/>
            <person name="Grigg M."/>
            <person name="Lorenzi H."/>
            <person name="Galac M."/>
        </authorList>
    </citation>
    <scope>NUCLEOTIDE SEQUENCE [LARGE SCALE GENOMIC DNA]</scope>
    <source>
        <strain evidence="5 6">EAF2021</strain>
    </source>
</reference>
<evidence type="ECO:0000256" key="3">
    <source>
        <dbReference type="PROSITE-ProRule" id="PRU10141"/>
    </source>
</evidence>
<dbReference type="EMBL" id="JAPFFF010000008">
    <property type="protein sequence ID" value="KAK8885137.1"/>
    <property type="molecule type" value="Genomic_DNA"/>
</dbReference>
<dbReference type="SMART" id="SM00220">
    <property type="entry name" value="S_TKc"/>
    <property type="match status" value="1"/>
</dbReference>
<comment type="caution">
    <text evidence="5">The sequence shown here is derived from an EMBL/GenBank/DDBJ whole genome shotgun (WGS) entry which is preliminary data.</text>
</comment>
<sequence length="509" mass="57516">MEPSPPLQAPELPQAEVGPYVLSHTLGEGTTGKVKLAYEKETGQQVAIKIIPKIAFNQHPDLQQKVKREIALMRLVNHPNILKLIDVLESNRHLYIILEYAEQGELFDYLVSNRFLTEEIALEFFRQIVLALEYLHKLGICHRDLKPENVLLDSCTQVKLADFGFARWVSSDLTETSCGSPHYAAPEIIRGQPYDGKIADIWSLGVILYALLAGYLPFDDPSIRNLLNKVKRGVFQMPPFAADIQDIIRRMLTVDVTKRITIDEIKAHPAFRRSLDPTYVVPQPFPFSKFCTPIDPKTLSSDILEVMNQIGFTESELNEQLQSSDNSIAKVFVTMLSNAIDLEALPWELSYSGPPRPLISTSFMESNTLSVTNPAKTTSSFLKLESGKQTDSSGSLEMYSFANRPDWAISETPVTEVFDKISVDTYGIKIWKLMAEVQILLGKLPFQWFHPNQLSIYARSQDGSLYFSINGSYRTTEDVTLILKLHKGNITQFREIADNIEKLINELSQ</sequence>
<dbReference type="GO" id="GO:0016301">
    <property type="term" value="F:kinase activity"/>
    <property type="evidence" value="ECO:0007669"/>
    <property type="project" value="UniProtKB-KW"/>
</dbReference>
<dbReference type="PROSITE" id="PS00108">
    <property type="entry name" value="PROTEIN_KINASE_ST"/>
    <property type="match status" value="1"/>
</dbReference>
<dbReference type="PANTHER" id="PTHR24346:SF110">
    <property type="entry name" value="NON-SPECIFIC SERINE_THREONINE PROTEIN KINASE"/>
    <property type="match status" value="1"/>
</dbReference>
<dbReference type="InterPro" id="IPR000719">
    <property type="entry name" value="Prot_kinase_dom"/>
</dbReference>
<gene>
    <name evidence="5" type="ORF">M9Y10_044266</name>
</gene>
<evidence type="ECO:0000259" key="4">
    <source>
        <dbReference type="PROSITE" id="PS50011"/>
    </source>
</evidence>